<evidence type="ECO:0000256" key="2">
    <source>
        <dbReference type="ARBA" id="ARBA00022771"/>
    </source>
</evidence>
<dbReference type="InterPro" id="IPR013083">
    <property type="entry name" value="Znf_RING/FYVE/PHD"/>
</dbReference>
<name>A0A6J1TEP9_FRAOC</name>
<evidence type="ECO:0000256" key="6">
    <source>
        <dbReference type="SAM" id="MobiDB-lite"/>
    </source>
</evidence>
<feature type="compositionally biased region" description="Pro residues" evidence="6">
    <location>
        <begin position="189"/>
        <end position="202"/>
    </location>
</feature>
<reference evidence="9" key="1">
    <citation type="submission" date="2025-08" db="UniProtKB">
        <authorList>
            <consortium name="RefSeq"/>
        </authorList>
    </citation>
    <scope>IDENTIFICATION</scope>
    <source>
        <tissue evidence="9">Whole organism</tissue>
    </source>
</reference>
<dbReference type="RefSeq" id="XP_026291974.1">
    <property type="nucleotide sequence ID" value="XM_026436189.2"/>
</dbReference>
<dbReference type="GO" id="GO:0008270">
    <property type="term" value="F:zinc ion binding"/>
    <property type="evidence" value="ECO:0007669"/>
    <property type="project" value="UniProtKB-KW"/>
</dbReference>
<proteinExistence type="predicted"/>
<dbReference type="SUPFAM" id="SSF57850">
    <property type="entry name" value="RING/U-box"/>
    <property type="match status" value="1"/>
</dbReference>
<evidence type="ECO:0000313" key="9">
    <source>
        <dbReference type="RefSeq" id="XP_026291974.1"/>
    </source>
</evidence>
<keyword evidence="2 4" id="KW-0863">Zinc-finger</keyword>
<dbReference type="GO" id="GO:0061630">
    <property type="term" value="F:ubiquitin protein ligase activity"/>
    <property type="evidence" value="ECO:0007669"/>
    <property type="project" value="TreeGrafter"/>
</dbReference>
<dbReference type="PANTHER" id="PTHR22791">
    <property type="entry name" value="RING-TYPE DOMAIN-CONTAINING PROTEIN"/>
    <property type="match status" value="1"/>
</dbReference>
<dbReference type="InterPro" id="IPR032675">
    <property type="entry name" value="LRR_dom_sf"/>
</dbReference>
<dbReference type="GO" id="GO:0016567">
    <property type="term" value="P:protein ubiquitination"/>
    <property type="evidence" value="ECO:0007669"/>
    <property type="project" value="TreeGrafter"/>
</dbReference>
<keyword evidence="3" id="KW-0862">Zinc</keyword>
<feature type="region of interest" description="Disordered" evidence="6">
    <location>
        <begin position="187"/>
        <end position="219"/>
    </location>
</feature>
<dbReference type="GeneID" id="113216409"/>
<sequence>MDLECDRCDICTERFDGADRLPKVLPCGHTACLQCLRRLPLSSCPTCRQDFNGPPEGLITNFLALKLLEGVRLDSTSLWCSDCRTAPSPRCCGEDHDVMPVRRALKRQLQGALPQAAEQLQGLQDQCREEQALPALTLLTSESWDVTLRGGGRELTGTLRDTEEPLTKALCFLLAARVALTEDRASARAPPPAAAPAPPAAAPVPSAAAPAPPEAPLAARDLPPAEAQLPLEMDVDKITLSRPDEKKQEKAAALRDAPGVTRLLGLDCEEDPAWSLQLLQLAGPTLERLRVDWAEEAHLLAVHAMPRLRRLHVEGPMIYDSSAEPPVLPALPPGHAGLQWLCVWYLPRATTQSLLRAHGGTLEELRLYVGTAGRKEWPTNCSDLHSLLEQSGLRALRRIVLGRCGDRHKPAACSQQRAEVRRVLPRAEVLCSKCDKLGADEL</sequence>
<gene>
    <name evidence="9" type="primary">LOC113216409</name>
</gene>
<keyword evidence="1" id="KW-0479">Metal-binding</keyword>
<keyword evidence="5" id="KW-0175">Coiled coil</keyword>
<evidence type="ECO:0000256" key="3">
    <source>
        <dbReference type="ARBA" id="ARBA00022833"/>
    </source>
</evidence>
<dbReference type="Gene3D" id="3.30.40.10">
    <property type="entry name" value="Zinc/RING finger domain, C3HC4 (zinc finger)"/>
    <property type="match status" value="1"/>
</dbReference>
<dbReference type="Proteomes" id="UP000504606">
    <property type="component" value="Unplaced"/>
</dbReference>
<feature type="domain" description="RING-type" evidence="7">
    <location>
        <begin position="8"/>
        <end position="48"/>
    </location>
</feature>
<dbReference type="PANTHER" id="PTHR22791:SF34">
    <property type="entry name" value="RING-TYPE DOMAIN-CONTAINING PROTEIN"/>
    <property type="match status" value="1"/>
</dbReference>
<dbReference type="InterPro" id="IPR027370">
    <property type="entry name" value="Znf-RING_euk"/>
</dbReference>
<dbReference type="SMART" id="SM00184">
    <property type="entry name" value="RING"/>
    <property type="match status" value="1"/>
</dbReference>
<accession>A0A6J1TEP9</accession>
<dbReference type="InterPro" id="IPR051435">
    <property type="entry name" value="RING_finger_E3_ubiq-ligases"/>
</dbReference>
<evidence type="ECO:0000256" key="5">
    <source>
        <dbReference type="SAM" id="Coils"/>
    </source>
</evidence>
<dbReference type="AlphaFoldDB" id="A0A6J1TEP9"/>
<dbReference type="KEGG" id="foc:113216409"/>
<dbReference type="InterPro" id="IPR001841">
    <property type="entry name" value="Znf_RING"/>
</dbReference>
<evidence type="ECO:0000256" key="1">
    <source>
        <dbReference type="ARBA" id="ARBA00022723"/>
    </source>
</evidence>
<dbReference type="OrthoDB" id="5800423at2759"/>
<evidence type="ECO:0000313" key="8">
    <source>
        <dbReference type="Proteomes" id="UP000504606"/>
    </source>
</evidence>
<organism evidence="8 9">
    <name type="scientific">Frankliniella occidentalis</name>
    <name type="common">Western flower thrips</name>
    <name type="synonym">Euthrips occidentalis</name>
    <dbReference type="NCBI Taxonomy" id="133901"/>
    <lineage>
        <taxon>Eukaryota</taxon>
        <taxon>Metazoa</taxon>
        <taxon>Ecdysozoa</taxon>
        <taxon>Arthropoda</taxon>
        <taxon>Hexapoda</taxon>
        <taxon>Insecta</taxon>
        <taxon>Pterygota</taxon>
        <taxon>Neoptera</taxon>
        <taxon>Paraneoptera</taxon>
        <taxon>Thysanoptera</taxon>
        <taxon>Terebrantia</taxon>
        <taxon>Thripoidea</taxon>
        <taxon>Thripidae</taxon>
        <taxon>Frankliniella</taxon>
    </lineage>
</organism>
<dbReference type="PROSITE" id="PS50089">
    <property type="entry name" value="ZF_RING_2"/>
    <property type="match status" value="1"/>
</dbReference>
<keyword evidence="8" id="KW-1185">Reference proteome</keyword>
<dbReference type="Gene3D" id="3.80.10.10">
    <property type="entry name" value="Ribonuclease Inhibitor"/>
    <property type="match status" value="1"/>
</dbReference>
<protein>
    <submittedName>
        <fullName evidence="9">Uncharacterized protein LOC113216409</fullName>
    </submittedName>
</protein>
<dbReference type="Pfam" id="PF13445">
    <property type="entry name" value="zf-RING_UBOX"/>
    <property type="match status" value="1"/>
</dbReference>
<evidence type="ECO:0000259" key="7">
    <source>
        <dbReference type="PROSITE" id="PS50089"/>
    </source>
</evidence>
<evidence type="ECO:0000256" key="4">
    <source>
        <dbReference type="PROSITE-ProRule" id="PRU00175"/>
    </source>
</evidence>
<feature type="coiled-coil region" evidence="5">
    <location>
        <begin position="106"/>
        <end position="133"/>
    </location>
</feature>